<sequence length="797" mass="88617">MSDSPRPVQRRKKRDSTLQAVDLLNGLMDTNTQRTASRANRPGPATPHPSRRLTYSVRRDATDMIDGFGTVSQTVPQRPRHAHPVEVTPRRSLRFSEPVPDESTRDGSDQILQPPKSPESEHESGDQSDEPSEVQSLEKAEEGFGDDTHVISPRPSAETPAEDYSLSDAERDNEGGHISSKSDEEMLDGEDLASEVELFSNNDGDAQQSTGQPTPSPSSSQETPGRKPKTLSGSDIASEPTLVETNEDTSNNPWRDAPEQPADRRDSSRSDASSTQRFSTIAVEISTATPLSSNISKTVDHQAGGPSRDNETRTPNQEANIVGTTQDEDPPYQPSEASSSSVPSPEPSSSEDDLQHHSAEASPRSSDPPRQSTKRRHSTTSSQGTAGENNIQPEHPTSTARQQTSSFVPRESPADNPQPSRDANHRGEQHATEFASQGAIARSATQDGPTQENPDQQSHGAERPEDSAWFKEASELDGQGSNWKKLVQSMCPRNIASNDEKVDFDFEPLKHKISSLIQVYKGIIEYLASDIGPPEYDVRNCSATLDAVDKQGRRHLEKAYTLSTQGDEVGGRTLVEEFEIQIFPLLVRLVLVCFEAYYVDHRLFPEAYGHFQHAMRVLLGRCNQIGGLVRGKYVACRAVSPGLRLPLKRLLESLENGRLQKGHRRKDVEVDRHAKVPTKTAKQGQSKPTKPTTPAQAWTDEEGYALVEGLQRFQGKFQARLLGRKEGASRHAHKMHLGPDRYHRICEFYHDGIGQRGEREVRKQSERLYHQMLPQIREMARRGEDHWDWGWLLKVVE</sequence>
<feature type="compositionally biased region" description="Polar residues" evidence="1">
    <location>
        <begin position="379"/>
        <end position="407"/>
    </location>
</feature>
<feature type="region of interest" description="Disordered" evidence="1">
    <location>
        <begin position="661"/>
        <end position="697"/>
    </location>
</feature>
<dbReference type="EMBL" id="BCMY01000007">
    <property type="protein sequence ID" value="GAQ42387.1"/>
    <property type="molecule type" value="Genomic_DNA"/>
</dbReference>
<protein>
    <submittedName>
        <fullName evidence="2">Uncharacterized protein</fullName>
    </submittedName>
</protein>
<evidence type="ECO:0000256" key="1">
    <source>
        <dbReference type="SAM" id="MobiDB-lite"/>
    </source>
</evidence>
<feature type="compositionally biased region" description="Basic and acidic residues" evidence="1">
    <location>
        <begin position="256"/>
        <end position="269"/>
    </location>
</feature>
<organism evidence="2 3">
    <name type="scientific">Aspergillus niger</name>
    <dbReference type="NCBI Taxonomy" id="5061"/>
    <lineage>
        <taxon>Eukaryota</taxon>
        <taxon>Fungi</taxon>
        <taxon>Dikarya</taxon>
        <taxon>Ascomycota</taxon>
        <taxon>Pezizomycotina</taxon>
        <taxon>Eurotiomycetes</taxon>
        <taxon>Eurotiomycetidae</taxon>
        <taxon>Eurotiales</taxon>
        <taxon>Aspergillaceae</taxon>
        <taxon>Aspergillus</taxon>
        <taxon>Aspergillus subgen. Circumdati</taxon>
    </lineage>
</organism>
<dbReference type="AlphaFoldDB" id="A0A100IJH3"/>
<feature type="compositionally biased region" description="Polar residues" evidence="1">
    <location>
        <begin position="680"/>
        <end position="696"/>
    </location>
</feature>
<feature type="compositionally biased region" description="Low complexity" evidence="1">
    <location>
        <begin position="334"/>
        <end position="343"/>
    </location>
</feature>
<evidence type="ECO:0000313" key="2">
    <source>
        <dbReference type="EMBL" id="GAQ42387.1"/>
    </source>
</evidence>
<feature type="compositionally biased region" description="Polar residues" evidence="1">
    <location>
        <begin position="286"/>
        <end position="297"/>
    </location>
</feature>
<accession>A0A100IJH3</accession>
<comment type="caution">
    <text evidence="2">The sequence shown here is derived from an EMBL/GenBank/DDBJ whole genome shotgun (WGS) entry which is preliminary data.</text>
</comment>
<gene>
    <name evidence="2" type="ORF">ABL_05048</name>
</gene>
<feature type="compositionally biased region" description="Polar residues" evidence="1">
    <location>
        <begin position="28"/>
        <end position="38"/>
    </location>
</feature>
<feature type="compositionally biased region" description="Polar residues" evidence="1">
    <location>
        <begin position="313"/>
        <end position="325"/>
    </location>
</feature>
<feature type="region of interest" description="Disordered" evidence="1">
    <location>
        <begin position="25"/>
        <end position="466"/>
    </location>
</feature>
<dbReference type="VEuPathDB" id="FungiDB:M747DRAFT_330716"/>
<dbReference type="OMA" id="HISCGRW"/>
<feature type="compositionally biased region" description="Acidic residues" evidence="1">
    <location>
        <begin position="185"/>
        <end position="194"/>
    </location>
</feature>
<feature type="region of interest" description="Disordered" evidence="1">
    <location>
        <begin position="1"/>
        <end position="20"/>
    </location>
</feature>
<feature type="compositionally biased region" description="Low complexity" evidence="1">
    <location>
        <begin position="207"/>
        <end position="223"/>
    </location>
</feature>
<dbReference type="VEuPathDB" id="FungiDB:ATCC64974_91500"/>
<feature type="compositionally biased region" description="Basic and acidic residues" evidence="1">
    <location>
        <begin position="168"/>
        <end position="184"/>
    </location>
</feature>
<dbReference type="Proteomes" id="UP000068243">
    <property type="component" value="Unassembled WGS sequence"/>
</dbReference>
<dbReference type="VEuPathDB" id="FungiDB:ASPNIDRAFT2_1167759"/>
<proteinExistence type="predicted"/>
<dbReference type="OrthoDB" id="5431211at2759"/>
<feature type="compositionally biased region" description="Polar residues" evidence="1">
    <location>
        <begin position="443"/>
        <end position="459"/>
    </location>
</feature>
<dbReference type="VEuPathDB" id="FungiDB:An11g05740"/>
<reference evidence="3" key="1">
    <citation type="journal article" date="2016" name="Genome Announc.">
        <title>Draft genome sequence of Aspergillus niger strain An76.</title>
        <authorList>
            <person name="Gong W."/>
            <person name="Cheng Z."/>
            <person name="Zhang H."/>
            <person name="Liu L."/>
            <person name="Gao P."/>
            <person name="Wang L."/>
        </authorList>
    </citation>
    <scope>NUCLEOTIDE SEQUENCE [LARGE SCALE GENOMIC DNA]</scope>
    <source>
        <strain evidence="3">An76</strain>
    </source>
</reference>
<feature type="compositionally biased region" description="Basic and acidic residues" evidence="1">
    <location>
        <begin position="136"/>
        <end position="149"/>
    </location>
</feature>
<name>A0A100IJH3_ASPNG</name>
<feature type="compositionally biased region" description="Basic and acidic residues" evidence="1">
    <location>
        <begin position="422"/>
        <end position="431"/>
    </location>
</feature>
<evidence type="ECO:0000313" key="3">
    <source>
        <dbReference type="Proteomes" id="UP000068243"/>
    </source>
</evidence>